<proteinExistence type="predicted"/>
<evidence type="ECO:0000256" key="1">
    <source>
        <dbReference type="SAM" id="MobiDB-lite"/>
    </source>
</evidence>
<feature type="compositionally biased region" description="Basic and acidic residues" evidence="1">
    <location>
        <begin position="102"/>
        <end position="112"/>
    </location>
</feature>
<name>A0ABP0X1J9_9BRYO</name>
<evidence type="ECO:0000313" key="3">
    <source>
        <dbReference type="Proteomes" id="UP001497444"/>
    </source>
</evidence>
<gene>
    <name evidence="2" type="ORF">CSSPJE1EN1_LOCUS18466</name>
</gene>
<evidence type="ECO:0000313" key="2">
    <source>
        <dbReference type="EMBL" id="CAK9272988.1"/>
    </source>
</evidence>
<accession>A0ABP0X1J9</accession>
<organism evidence="2 3">
    <name type="scientific">Sphagnum jensenii</name>
    <dbReference type="NCBI Taxonomy" id="128206"/>
    <lineage>
        <taxon>Eukaryota</taxon>
        <taxon>Viridiplantae</taxon>
        <taxon>Streptophyta</taxon>
        <taxon>Embryophyta</taxon>
        <taxon>Bryophyta</taxon>
        <taxon>Sphagnophytina</taxon>
        <taxon>Sphagnopsida</taxon>
        <taxon>Sphagnales</taxon>
        <taxon>Sphagnaceae</taxon>
        <taxon>Sphagnum</taxon>
    </lineage>
</organism>
<dbReference type="EMBL" id="OZ020100">
    <property type="protein sequence ID" value="CAK9272988.1"/>
    <property type="molecule type" value="Genomic_DNA"/>
</dbReference>
<feature type="compositionally biased region" description="Low complexity" evidence="1">
    <location>
        <begin position="499"/>
        <end position="514"/>
    </location>
</feature>
<dbReference type="Proteomes" id="UP001497444">
    <property type="component" value="Chromosome 5"/>
</dbReference>
<keyword evidence="3" id="KW-1185">Reference proteome</keyword>
<feature type="region of interest" description="Disordered" evidence="1">
    <location>
        <begin position="27"/>
        <end position="529"/>
    </location>
</feature>
<feature type="compositionally biased region" description="Basic and acidic residues" evidence="1">
    <location>
        <begin position="520"/>
        <end position="529"/>
    </location>
</feature>
<feature type="compositionally biased region" description="Polar residues" evidence="1">
    <location>
        <begin position="145"/>
        <end position="156"/>
    </location>
</feature>
<reference evidence="2" key="1">
    <citation type="submission" date="2024-02" db="EMBL/GenBank/DDBJ databases">
        <authorList>
            <consortium name="ELIXIR-Norway"/>
            <consortium name="Elixir Norway"/>
        </authorList>
    </citation>
    <scope>NUCLEOTIDE SEQUENCE</scope>
</reference>
<feature type="region of interest" description="Disordered" evidence="1">
    <location>
        <begin position="558"/>
        <end position="588"/>
    </location>
</feature>
<feature type="compositionally biased region" description="Low complexity" evidence="1">
    <location>
        <begin position="131"/>
        <end position="144"/>
    </location>
</feature>
<sequence>MAEEYEETKKNSTVPEVVDQKQVQLGIADEQAHEENQLELGKSGHLPRGIASYNADAAPVAAHEDDGEELGEQQQQEAPDQYPASSGINGAQEAGTDFGPDVEPKHKLHSEDEPLPADGDYHDVGDDDDGGIAATGAGVEAAEVQRSSSENDTVTAVTHGHGEQETGLAAADEQPKVTDGTDVETPAVEEKYSTVEEDRDGGVNPGGVGDDGGDSTGAGDGGASTGTGDGGASTGAGNDEEPSFEKATEATSYGEEGQTAVPAAPADEQPSSQATDGTDVAETPAAEEKTTETETETNPVVVDDEEPRFEEATDATSYGEEEKTAVPAAADEQPSSQVTDGTDVAETPAAEEKPTETETETNPVVVDDEEPRFEEATDATSYGEEEKTAVPAAAADKQPSSEVTDGTDVAETPAAEEKPAETETETNPVVVDDKEPNFEEATDATSYGEEEKTAVPAAAADEQPSSEVTDGTDVAETPAAEEKPAETETETNPVVDGDTPTPTTTPATPPTTNTTEEEEEPHKKEGFFSKFKDTVTFHHHHKSAETDKEGLFAKLKDKVTFHHHHPTKSVEENNTSSDNVTPKEVTSH</sequence>
<feature type="compositionally biased region" description="Gly residues" evidence="1">
    <location>
        <begin position="203"/>
        <end position="234"/>
    </location>
</feature>
<protein>
    <submittedName>
        <fullName evidence="2">Uncharacterized protein</fullName>
    </submittedName>
</protein>